<dbReference type="InterPro" id="IPR050131">
    <property type="entry name" value="Peptidase_S8_subtilisin-like"/>
</dbReference>
<dbReference type="Pfam" id="PF00041">
    <property type="entry name" value="fn3"/>
    <property type="match status" value="1"/>
</dbReference>
<dbReference type="Pfam" id="PF00082">
    <property type="entry name" value="Peptidase_S8"/>
    <property type="match status" value="1"/>
</dbReference>
<name>A0A2V0NNX8_9CHLO</name>
<sequence length="1532" mass="155538">MTGSAAFPARPQRRKALLLALLVLAQLLATAHGKRQPRPADGGGLQAPPLADSGAAAPSGRRLPKRFRDPALAEADALARIAANQPAELIVSFKVSKSDIKQQESQIANSLGLAAADAAAPAAAEPLSKRALRREARMRANAAVKQRVLSRRAARKGARLKRDFTMLPVALLSVNSSEALQALQSDPSVASVEPRIMFTITGRGLRDQPPLERGFGDGALKALGVDGGGGGRRRLLLKESLPMIGAPEAAAAGYTGKGCAVAVIDTGADYTQPDLGSCTKPGQPAATCRVSAAHDIHLSDDYDDGELDDSGHGTNVASIVARAATESQIIALDVFRWFDDSGGGQFLSADYADIVGAIDWVLKKKDELGICVINMSLGSPCLSGNTKVGCPACPERAIAQALASARAAGVLAAVASGNDGLSTGLSIPACAPAAVSVGAVYDAAVAGGLQWGLNPVTCTDRTVVKEQIACFSNSFSYLTVLAPGAMITAGGQTMGGTSQASPHVAATLAVLRAAFKNATLDAAVEALTTTGKALTDPRNSVTKPLINMLQAANKMAEGASIPVGTVRINGGAQWTSSRTVALVIQASGATQMCVASEAAAPCTPYEPYTTSKAWQLSDGDGEKGVFVYFKNAAGTVSDPPANASITLDATAPSGPALSINGGAQSTSSPQVTLAISGTDNNPASLQMCLANAQTTAEACTPYEPFAATKNHTLPAGAGSKTVFLWLRDAAGNAASAQAQITLLVVPSGSVAINGGAVWTNTPSVILNITAGEGVTEACVANTAVDAAACQLWEAPVASKAWQLPDGDGEKGVFVYFKNAGNETGGPATAIITLDATAPSGAALSIDGGAQSTSSPQVTLAISGTDNNPASLQMCLSNAQTTAEACTPYEPFAATKNHTLPAGAGSKTVFLWLRDAAGNAASAQAQITLLVAPSGSVAINSGAVWTNTPSVILNITAGEGVTEACVANTAVGAAACQPWEAPVASKAWQLPDGEGEKGVFVYFKNAGNETGGPATAIITVDSTPPVNASLTINGGAEWAAGTDVNLTIGGSDNYPAGLQMCLTATQTAAAGECTPYEAFAASKVWQLLAGEGERTVFLWLRDAAGSSAGASASIKLDTQAPSGVAVSINGGAAETASLDVSVAITAGDFSGVASMCIKTATGALCSEGDFVAFASPAAVKLPAGALGARYVYVTLRDALGNTMSAPASDQITYNDPSVPSDVTVSVANANSNGWVTSSDVLIAVSGTGAASVTEICVREDEAACTAFSPFVNPTKYTLSSGPDGDRALFVTLRTAVPPANGTLSALGGGYGLTLPLDFMADFNPPSNTRVSLSSGTGSTATPHVSLAVAATDVSGVKEVCITDEPEATAASCQPWRDFNPTQSFTLASSEGASEVLAFFRDGNNHVSSGVAANVTIDKSKPKAKKRNMDMKATPSSSSITLTWSKDGATDDISDVSGFFVLYRPNYTPNSCERRRKRTKLVNAAIGAGSIVSATVKDLKPGKRYGFRVCAVDAAGNVGGGVTLRASTKSARGK</sequence>
<dbReference type="PROSITE" id="PS50853">
    <property type="entry name" value="FN3"/>
    <property type="match status" value="1"/>
</dbReference>
<comment type="caution">
    <text evidence="9">The sequence shown here is derived from an EMBL/GenBank/DDBJ whole genome shotgun (WGS) entry which is preliminary data.</text>
</comment>
<feature type="active site" description="Charge relay system" evidence="5">
    <location>
        <position position="265"/>
    </location>
</feature>
<proteinExistence type="inferred from homology"/>
<evidence type="ECO:0000313" key="9">
    <source>
        <dbReference type="EMBL" id="GBF89308.1"/>
    </source>
</evidence>
<dbReference type="SUPFAM" id="SSF52743">
    <property type="entry name" value="Subtilisin-like"/>
    <property type="match status" value="1"/>
</dbReference>
<dbReference type="EMBL" id="BDRX01000009">
    <property type="protein sequence ID" value="GBF89308.1"/>
    <property type="molecule type" value="Genomic_DNA"/>
</dbReference>
<evidence type="ECO:0000313" key="10">
    <source>
        <dbReference type="Proteomes" id="UP000247498"/>
    </source>
</evidence>
<dbReference type="InterPro" id="IPR036852">
    <property type="entry name" value="Peptidase_S8/S53_dom_sf"/>
</dbReference>
<dbReference type="InterPro" id="IPR013783">
    <property type="entry name" value="Ig-like_fold"/>
</dbReference>
<evidence type="ECO:0000256" key="4">
    <source>
        <dbReference type="ARBA" id="ARBA00022825"/>
    </source>
</evidence>
<feature type="chain" id="PRO_5015863169" evidence="7">
    <location>
        <begin position="34"/>
        <end position="1532"/>
    </location>
</feature>
<dbReference type="InterPro" id="IPR003961">
    <property type="entry name" value="FN3_dom"/>
</dbReference>
<accession>A0A2V0NNX8</accession>
<dbReference type="InterPro" id="IPR023828">
    <property type="entry name" value="Peptidase_S8_Ser-AS"/>
</dbReference>
<feature type="domain" description="Fibronectin type-III" evidence="8">
    <location>
        <begin position="1423"/>
        <end position="1531"/>
    </location>
</feature>
<dbReference type="PRINTS" id="PR00723">
    <property type="entry name" value="SUBTILISIN"/>
</dbReference>
<dbReference type="PANTHER" id="PTHR43806:SF11">
    <property type="entry name" value="CEREVISIN-RELATED"/>
    <property type="match status" value="1"/>
</dbReference>
<dbReference type="Gene3D" id="3.40.50.200">
    <property type="entry name" value="Peptidase S8/S53 domain"/>
    <property type="match status" value="1"/>
</dbReference>
<feature type="region of interest" description="Disordered" evidence="6">
    <location>
        <begin position="33"/>
        <end position="63"/>
    </location>
</feature>
<keyword evidence="7" id="KW-0732">Signal</keyword>
<gene>
    <name evidence="9" type="ORF">Rsub_02185</name>
</gene>
<feature type="active site" description="Charge relay system" evidence="5">
    <location>
        <position position="498"/>
    </location>
</feature>
<dbReference type="SMART" id="SM00060">
    <property type="entry name" value="FN3"/>
    <property type="match status" value="1"/>
</dbReference>
<dbReference type="PROSITE" id="PS51892">
    <property type="entry name" value="SUBTILASE"/>
    <property type="match status" value="1"/>
</dbReference>
<dbReference type="OrthoDB" id="206201at2759"/>
<keyword evidence="3 5" id="KW-0378">Hydrolase</keyword>
<feature type="signal peptide" evidence="7">
    <location>
        <begin position="1"/>
        <end position="33"/>
    </location>
</feature>
<dbReference type="InterPro" id="IPR000209">
    <property type="entry name" value="Peptidase_S8/S53_dom"/>
</dbReference>
<dbReference type="SUPFAM" id="SSF49265">
    <property type="entry name" value="Fibronectin type III"/>
    <property type="match status" value="1"/>
</dbReference>
<keyword evidence="4 5" id="KW-0720">Serine protease</keyword>
<evidence type="ECO:0000259" key="8">
    <source>
        <dbReference type="PROSITE" id="PS50853"/>
    </source>
</evidence>
<dbReference type="PANTHER" id="PTHR43806">
    <property type="entry name" value="PEPTIDASE S8"/>
    <property type="match status" value="1"/>
</dbReference>
<dbReference type="InterPro" id="IPR015500">
    <property type="entry name" value="Peptidase_S8_subtilisin-rel"/>
</dbReference>
<evidence type="ECO:0000256" key="2">
    <source>
        <dbReference type="ARBA" id="ARBA00022670"/>
    </source>
</evidence>
<evidence type="ECO:0000256" key="3">
    <source>
        <dbReference type="ARBA" id="ARBA00022801"/>
    </source>
</evidence>
<organism evidence="9 10">
    <name type="scientific">Raphidocelis subcapitata</name>
    <dbReference type="NCBI Taxonomy" id="307507"/>
    <lineage>
        <taxon>Eukaryota</taxon>
        <taxon>Viridiplantae</taxon>
        <taxon>Chlorophyta</taxon>
        <taxon>core chlorophytes</taxon>
        <taxon>Chlorophyceae</taxon>
        <taxon>CS clade</taxon>
        <taxon>Sphaeropleales</taxon>
        <taxon>Selenastraceae</taxon>
        <taxon>Raphidocelis</taxon>
    </lineage>
</organism>
<dbReference type="Proteomes" id="UP000247498">
    <property type="component" value="Unassembled WGS sequence"/>
</dbReference>
<dbReference type="GO" id="GO:0006508">
    <property type="term" value="P:proteolysis"/>
    <property type="evidence" value="ECO:0007669"/>
    <property type="project" value="UniProtKB-KW"/>
</dbReference>
<keyword evidence="10" id="KW-1185">Reference proteome</keyword>
<protein>
    <submittedName>
        <fullName evidence="9">Peptidase S8</fullName>
    </submittedName>
</protein>
<dbReference type="InterPro" id="IPR036116">
    <property type="entry name" value="FN3_sf"/>
</dbReference>
<keyword evidence="2 5" id="KW-0645">Protease</keyword>
<comment type="similarity">
    <text evidence="1 5">Belongs to the peptidase S8 family.</text>
</comment>
<dbReference type="GO" id="GO:0004252">
    <property type="term" value="F:serine-type endopeptidase activity"/>
    <property type="evidence" value="ECO:0007669"/>
    <property type="project" value="UniProtKB-UniRule"/>
</dbReference>
<evidence type="ECO:0000256" key="1">
    <source>
        <dbReference type="ARBA" id="ARBA00011073"/>
    </source>
</evidence>
<dbReference type="CDD" id="cd00063">
    <property type="entry name" value="FN3"/>
    <property type="match status" value="1"/>
</dbReference>
<dbReference type="Gene3D" id="2.60.40.10">
    <property type="entry name" value="Immunoglobulins"/>
    <property type="match status" value="1"/>
</dbReference>
<evidence type="ECO:0000256" key="7">
    <source>
        <dbReference type="SAM" id="SignalP"/>
    </source>
</evidence>
<reference evidence="9 10" key="1">
    <citation type="journal article" date="2018" name="Sci. Rep.">
        <title>Raphidocelis subcapitata (=Pseudokirchneriella subcapitata) provides an insight into genome evolution and environmental adaptations in the Sphaeropleales.</title>
        <authorList>
            <person name="Suzuki S."/>
            <person name="Yamaguchi H."/>
            <person name="Nakajima N."/>
            <person name="Kawachi M."/>
        </authorList>
    </citation>
    <scope>NUCLEOTIDE SEQUENCE [LARGE SCALE GENOMIC DNA]</scope>
    <source>
        <strain evidence="9 10">NIES-35</strain>
    </source>
</reference>
<evidence type="ECO:0000256" key="6">
    <source>
        <dbReference type="SAM" id="MobiDB-lite"/>
    </source>
</evidence>
<evidence type="ECO:0000256" key="5">
    <source>
        <dbReference type="PROSITE-ProRule" id="PRU01240"/>
    </source>
</evidence>
<dbReference type="InParanoid" id="A0A2V0NNX8"/>
<dbReference type="PROSITE" id="PS00138">
    <property type="entry name" value="SUBTILASE_SER"/>
    <property type="match status" value="1"/>
</dbReference>
<feature type="active site" description="Charge relay system" evidence="5">
    <location>
        <position position="312"/>
    </location>
</feature>